<keyword evidence="4" id="KW-1185">Reference proteome</keyword>
<keyword evidence="2" id="KW-0812">Transmembrane</keyword>
<organism evidence="3 4">
    <name type="scientific">Lentzea flaviverrucosa</name>
    <dbReference type="NCBI Taxonomy" id="200379"/>
    <lineage>
        <taxon>Bacteria</taxon>
        <taxon>Bacillati</taxon>
        <taxon>Actinomycetota</taxon>
        <taxon>Actinomycetes</taxon>
        <taxon>Pseudonocardiales</taxon>
        <taxon>Pseudonocardiaceae</taxon>
        <taxon>Lentzea</taxon>
    </lineage>
</organism>
<evidence type="ECO:0000313" key="4">
    <source>
        <dbReference type="Proteomes" id="UP000199028"/>
    </source>
</evidence>
<evidence type="ECO:0000256" key="2">
    <source>
        <dbReference type="SAM" id="Phobius"/>
    </source>
</evidence>
<feature type="region of interest" description="Disordered" evidence="1">
    <location>
        <begin position="184"/>
        <end position="213"/>
    </location>
</feature>
<dbReference type="AlphaFoldDB" id="A0A1H9XNK2"/>
<dbReference type="InterPro" id="IPR021235">
    <property type="entry name" value="DUF2637"/>
</dbReference>
<accession>A0A1H9XNK2</accession>
<keyword evidence="2" id="KW-0472">Membrane</keyword>
<evidence type="ECO:0000256" key="1">
    <source>
        <dbReference type="SAM" id="MobiDB-lite"/>
    </source>
</evidence>
<reference evidence="4" key="1">
    <citation type="submission" date="2016-10" db="EMBL/GenBank/DDBJ databases">
        <authorList>
            <person name="Varghese N."/>
            <person name="Submissions S."/>
        </authorList>
    </citation>
    <scope>NUCLEOTIDE SEQUENCE [LARGE SCALE GENOMIC DNA]</scope>
    <source>
        <strain evidence="4">CGMCC 4.578</strain>
    </source>
</reference>
<protein>
    <recommendedName>
        <fullName evidence="5">DUF2637 domain-containing protein</fullName>
    </recommendedName>
</protein>
<feature type="transmembrane region" description="Helical" evidence="2">
    <location>
        <begin position="24"/>
        <end position="50"/>
    </location>
</feature>
<dbReference type="Pfam" id="PF10935">
    <property type="entry name" value="DUF2637"/>
    <property type="match status" value="1"/>
</dbReference>
<dbReference type="Proteomes" id="UP000199028">
    <property type="component" value="Unassembled WGS sequence"/>
</dbReference>
<gene>
    <name evidence="3" type="ORF">SAMN05216195_11614</name>
</gene>
<evidence type="ECO:0000313" key="3">
    <source>
        <dbReference type="EMBL" id="SES47738.1"/>
    </source>
</evidence>
<feature type="transmembrane region" description="Helical" evidence="2">
    <location>
        <begin position="56"/>
        <end position="74"/>
    </location>
</feature>
<keyword evidence="2" id="KW-1133">Transmembrane helix</keyword>
<dbReference type="OrthoDB" id="3667267at2"/>
<proteinExistence type="predicted"/>
<name>A0A1H9XNK2_9PSEU</name>
<dbReference type="RefSeq" id="WP_143086931.1">
    <property type="nucleotide sequence ID" value="NZ_FOFT01000016.1"/>
</dbReference>
<dbReference type="EMBL" id="FOFT01000016">
    <property type="protein sequence ID" value="SES47738.1"/>
    <property type="molecule type" value="Genomic_DNA"/>
</dbReference>
<evidence type="ECO:0008006" key="5">
    <source>
        <dbReference type="Google" id="ProtNLM"/>
    </source>
</evidence>
<sequence>MSYLLSGGDPMSTDAKRLERTGRIIAMSTWAIAAVVMVYGVLTVTPWLVAEGIPEWSAWMLPPAVDAALVLALVGDRTLAQHGRTTGWGTTLRAVTGLVTLGLNIAPSALERNIVGVALHAVGPVLLWVATEAAGAYQREFTSLARELANQAGAPGEDLAAPGGHQVVADLVEPMRQAGADLVTTPDAAPGEVDHQPGDQGEPAHQVKPTSQTDQAGADLVAVPRQAGATRPHQVHQAPAGDLVDRARQVLATARDEGRQVGRTRLARELGITESQARQVLTEARRPHLAAVHIEPAEEVAAHV</sequence>